<evidence type="ECO:0000313" key="2">
    <source>
        <dbReference type="EMBL" id="PON53427.1"/>
    </source>
</evidence>
<comment type="caution">
    <text evidence="2">The sequence shown here is derived from an EMBL/GenBank/DDBJ whole genome shotgun (WGS) entry which is preliminary data.</text>
</comment>
<feature type="transmembrane region" description="Helical" evidence="1">
    <location>
        <begin position="84"/>
        <end position="107"/>
    </location>
</feature>
<gene>
    <name evidence="2" type="ORF">TorRG33x02_305430</name>
</gene>
<evidence type="ECO:0000313" key="3">
    <source>
        <dbReference type="Proteomes" id="UP000237000"/>
    </source>
</evidence>
<sequence length="137" mass="15986">MAACPHGSFPSVHPLNVSYLINVNGYLVLTRWWRKPQLCCLGLDLDNQWKFVVIESVCMGLVQNWNEKEDLTWSIAPLVDQARFLLISLELYFLLFLEIVTSLLTMLPRGLLVVIYLMSSMFLQLMLQFATYYQSWF</sequence>
<keyword evidence="3" id="KW-1185">Reference proteome</keyword>
<feature type="transmembrane region" description="Helical" evidence="1">
    <location>
        <begin position="113"/>
        <end position="133"/>
    </location>
</feature>
<evidence type="ECO:0000256" key="1">
    <source>
        <dbReference type="SAM" id="Phobius"/>
    </source>
</evidence>
<dbReference type="EMBL" id="JXTC01000444">
    <property type="protein sequence ID" value="PON53427.1"/>
    <property type="molecule type" value="Genomic_DNA"/>
</dbReference>
<accession>A0A2P5BXA6</accession>
<organism evidence="2 3">
    <name type="scientific">Trema orientale</name>
    <name type="common">Charcoal tree</name>
    <name type="synonym">Celtis orientalis</name>
    <dbReference type="NCBI Taxonomy" id="63057"/>
    <lineage>
        <taxon>Eukaryota</taxon>
        <taxon>Viridiplantae</taxon>
        <taxon>Streptophyta</taxon>
        <taxon>Embryophyta</taxon>
        <taxon>Tracheophyta</taxon>
        <taxon>Spermatophyta</taxon>
        <taxon>Magnoliopsida</taxon>
        <taxon>eudicotyledons</taxon>
        <taxon>Gunneridae</taxon>
        <taxon>Pentapetalae</taxon>
        <taxon>rosids</taxon>
        <taxon>fabids</taxon>
        <taxon>Rosales</taxon>
        <taxon>Cannabaceae</taxon>
        <taxon>Trema</taxon>
    </lineage>
</organism>
<proteinExistence type="predicted"/>
<dbReference type="InParanoid" id="A0A2P5BXA6"/>
<dbReference type="OrthoDB" id="10536809at2759"/>
<dbReference type="Proteomes" id="UP000237000">
    <property type="component" value="Unassembled WGS sequence"/>
</dbReference>
<keyword evidence="1" id="KW-0472">Membrane</keyword>
<keyword evidence="1" id="KW-0812">Transmembrane</keyword>
<protein>
    <submittedName>
        <fullName evidence="2">Uncharacterized protein</fullName>
    </submittedName>
</protein>
<reference evidence="3" key="1">
    <citation type="submission" date="2016-06" db="EMBL/GenBank/DDBJ databases">
        <title>Parallel loss of symbiosis genes in relatives of nitrogen-fixing non-legume Parasponia.</title>
        <authorList>
            <person name="Van Velzen R."/>
            <person name="Holmer R."/>
            <person name="Bu F."/>
            <person name="Rutten L."/>
            <person name="Van Zeijl A."/>
            <person name="Liu W."/>
            <person name="Santuari L."/>
            <person name="Cao Q."/>
            <person name="Sharma T."/>
            <person name="Shen D."/>
            <person name="Roswanjaya Y."/>
            <person name="Wardhani T."/>
            <person name="Kalhor M.S."/>
            <person name="Jansen J."/>
            <person name="Van den Hoogen J."/>
            <person name="Gungor B."/>
            <person name="Hartog M."/>
            <person name="Hontelez J."/>
            <person name="Verver J."/>
            <person name="Yang W.-C."/>
            <person name="Schijlen E."/>
            <person name="Repin R."/>
            <person name="Schilthuizen M."/>
            <person name="Schranz E."/>
            <person name="Heidstra R."/>
            <person name="Miyata K."/>
            <person name="Fedorova E."/>
            <person name="Kohlen W."/>
            <person name="Bisseling T."/>
            <person name="Smit S."/>
            <person name="Geurts R."/>
        </authorList>
    </citation>
    <scope>NUCLEOTIDE SEQUENCE [LARGE SCALE GENOMIC DNA]</scope>
    <source>
        <strain evidence="3">cv. RG33-2</strain>
    </source>
</reference>
<name>A0A2P5BXA6_TREOI</name>
<keyword evidence="1" id="KW-1133">Transmembrane helix</keyword>
<dbReference type="AlphaFoldDB" id="A0A2P5BXA6"/>